<comment type="caution">
    <text evidence="1">The sequence shown here is derived from an EMBL/GenBank/DDBJ whole genome shotgun (WGS) entry which is preliminary data.</text>
</comment>
<gene>
    <name evidence="1" type="ORF">NPIL_228861</name>
</gene>
<dbReference type="Proteomes" id="UP000887013">
    <property type="component" value="Unassembled WGS sequence"/>
</dbReference>
<protein>
    <submittedName>
        <fullName evidence="1">Uncharacterized protein</fullName>
    </submittedName>
</protein>
<dbReference type="AlphaFoldDB" id="A0A8X6TQV1"/>
<dbReference type="EMBL" id="BMAW01064601">
    <property type="protein sequence ID" value="GFT46004.1"/>
    <property type="molecule type" value="Genomic_DNA"/>
</dbReference>
<evidence type="ECO:0000313" key="2">
    <source>
        <dbReference type="Proteomes" id="UP000887013"/>
    </source>
</evidence>
<reference evidence="1" key="1">
    <citation type="submission" date="2020-08" db="EMBL/GenBank/DDBJ databases">
        <title>Multicomponent nature underlies the extraordinary mechanical properties of spider dragline silk.</title>
        <authorList>
            <person name="Kono N."/>
            <person name="Nakamura H."/>
            <person name="Mori M."/>
            <person name="Yoshida Y."/>
            <person name="Ohtoshi R."/>
            <person name="Malay A.D."/>
            <person name="Moran D.A.P."/>
            <person name="Tomita M."/>
            <person name="Numata K."/>
            <person name="Arakawa K."/>
        </authorList>
    </citation>
    <scope>NUCLEOTIDE SEQUENCE</scope>
</reference>
<name>A0A8X6TQV1_NEPPI</name>
<evidence type="ECO:0000313" key="1">
    <source>
        <dbReference type="EMBL" id="GFT46004.1"/>
    </source>
</evidence>
<organism evidence="1 2">
    <name type="scientific">Nephila pilipes</name>
    <name type="common">Giant wood spider</name>
    <name type="synonym">Nephila maculata</name>
    <dbReference type="NCBI Taxonomy" id="299642"/>
    <lineage>
        <taxon>Eukaryota</taxon>
        <taxon>Metazoa</taxon>
        <taxon>Ecdysozoa</taxon>
        <taxon>Arthropoda</taxon>
        <taxon>Chelicerata</taxon>
        <taxon>Arachnida</taxon>
        <taxon>Araneae</taxon>
        <taxon>Araneomorphae</taxon>
        <taxon>Entelegynae</taxon>
        <taxon>Araneoidea</taxon>
        <taxon>Nephilidae</taxon>
        <taxon>Nephila</taxon>
    </lineage>
</organism>
<sequence length="96" mass="11097">MCVCVKHRVYGDAHCNRSASPHLYLIFIPLVCAEKYYTSCWFPYTPMKSCNTYTLYLDIIEMIVAVRITDLPDAESVMPEFILLETFEVICVQDTC</sequence>
<proteinExistence type="predicted"/>
<accession>A0A8X6TQV1</accession>
<keyword evidence="2" id="KW-1185">Reference proteome</keyword>